<evidence type="ECO:0000313" key="2">
    <source>
        <dbReference type="EMBL" id="KAG2094040.1"/>
    </source>
</evidence>
<dbReference type="InterPro" id="IPR011009">
    <property type="entry name" value="Kinase-like_dom_sf"/>
</dbReference>
<evidence type="ECO:0000313" key="3">
    <source>
        <dbReference type="Proteomes" id="UP000823399"/>
    </source>
</evidence>
<feature type="domain" description="Protein kinase" evidence="1">
    <location>
        <begin position="1"/>
        <end position="50"/>
    </location>
</feature>
<dbReference type="Proteomes" id="UP000823399">
    <property type="component" value="Unassembled WGS sequence"/>
</dbReference>
<dbReference type="OrthoDB" id="2747778at2759"/>
<organism evidence="2 3">
    <name type="scientific">Suillus discolor</name>
    <dbReference type="NCBI Taxonomy" id="1912936"/>
    <lineage>
        <taxon>Eukaryota</taxon>
        <taxon>Fungi</taxon>
        <taxon>Dikarya</taxon>
        <taxon>Basidiomycota</taxon>
        <taxon>Agaricomycotina</taxon>
        <taxon>Agaricomycetes</taxon>
        <taxon>Agaricomycetidae</taxon>
        <taxon>Boletales</taxon>
        <taxon>Suillineae</taxon>
        <taxon>Suillaceae</taxon>
        <taxon>Suillus</taxon>
    </lineage>
</organism>
<dbReference type="PROSITE" id="PS50011">
    <property type="entry name" value="PROTEIN_KINASE_DOM"/>
    <property type="match status" value="1"/>
</dbReference>
<dbReference type="InterPro" id="IPR040976">
    <property type="entry name" value="Pkinase_fungal"/>
</dbReference>
<dbReference type="PROSITE" id="PS00109">
    <property type="entry name" value="PROTEIN_KINASE_TYR"/>
    <property type="match status" value="1"/>
</dbReference>
<sequence length="50" mass="5486">GILHRDLSAGNIVIHDGKGILIDWDLSKLIDIKGARQVTCTVHSFRTKAC</sequence>
<accession>A0A9P7EVW4</accession>
<gene>
    <name evidence="2" type="ORF">F5147DRAFT_585201</name>
</gene>
<name>A0A9P7EVW4_9AGAM</name>
<dbReference type="AlphaFoldDB" id="A0A9P7EVW4"/>
<proteinExistence type="predicted"/>
<dbReference type="Gene3D" id="1.10.510.10">
    <property type="entry name" value="Transferase(Phosphotransferase) domain 1"/>
    <property type="match status" value="1"/>
</dbReference>
<dbReference type="InterPro" id="IPR008266">
    <property type="entry name" value="Tyr_kinase_AS"/>
</dbReference>
<evidence type="ECO:0000259" key="1">
    <source>
        <dbReference type="PROSITE" id="PS50011"/>
    </source>
</evidence>
<dbReference type="InterPro" id="IPR000719">
    <property type="entry name" value="Prot_kinase_dom"/>
</dbReference>
<feature type="non-terminal residue" evidence="2">
    <location>
        <position position="1"/>
    </location>
</feature>
<comment type="caution">
    <text evidence="2">The sequence shown here is derived from an EMBL/GenBank/DDBJ whole genome shotgun (WGS) entry which is preliminary data.</text>
</comment>
<dbReference type="EMBL" id="JABBWM010000081">
    <property type="protein sequence ID" value="KAG2094040.1"/>
    <property type="molecule type" value="Genomic_DNA"/>
</dbReference>
<protein>
    <recommendedName>
        <fullName evidence="1">Protein kinase domain-containing protein</fullName>
    </recommendedName>
</protein>
<dbReference type="GO" id="GO:0004672">
    <property type="term" value="F:protein kinase activity"/>
    <property type="evidence" value="ECO:0007669"/>
    <property type="project" value="InterPro"/>
</dbReference>
<dbReference type="GeneID" id="64694106"/>
<reference evidence="2" key="1">
    <citation type="journal article" date="2020" name="New Phytol.">
        <title>Comparative genomics reveals dynamic genome evolution in host specialist ectomycorrhizal fungi.</title>
        <authorList>
            <person name="Lofgren L.A."/>
            <person name="Nguyen N.H."/>
            <person name="Vilgalys R."/>
            <person name="Ruytinx J."/>
            <person name="Liao H.L."/>
            <person name="Branco S."/>
            <person name="Kuo A."/>
            <person name="LaButti K."/>
            <person name="Lipzen A."/>
            <person name="Andreopoulos W."/>
            <person name="Pangilinan J."/>
            <person name="Riley R."/>
            <person name="Hundley H."/>
            <person name="Na H."/>
            <person name="Barry K."/>
            <person name="Grigoriev I.V."/>
            <person name="Stajich J.E."/>
            <person name="Kennedy P.G."/>
        </authorList>
    </citation>
    <scope>NUCLEOTIDE SEQUENCE</scope>
    <source>
        <strain evidence="2">FC423</strain>
    </source>
</reference>
<keyword evidence="3" id="KW-1185">Reference proteome</keyword>
<dbReference type="GO" id="GO:0005524">
    <property type="term" value="F:ATP binding"/>
    <property type="evidence" value="ECO:0007669"/>
    <property type="project" value="InterPro"/>
</dbReference>
<dbReference type="Pfam" id="PF17667">
    <property type="entry name" value="Pkinase_fungal"/>
    <property type="match status" value="1"/>
</dbReference>
<dbReference type="RefSeq" id="XP_041287406.1">
    <property type="nucleotide sequence ID" value="XM_041431847.1"/>
</dbReference>
<dbReference type="SUPFAM" id="SSF56112">
    <property type="entry name" value="Protein kinase-like (PK-like)"/>
    <property type="match status" value="1"/>
</dbReference>